<keyword evidence="3" id="KW-1185">Reference proteome</keyword>
<evidence type="ECO:0000256" key="1">
    <source>
        <dbReference type="SAM" id="Coils"/>
    </source>
</evidence>
<dbReference type="STRING" id="104421.E2AYG1"/>
<name>E2AYG1_CAMFO</name>
<proteinExistence type="predicted"/>
<dbReference type="OrthoDB" id="8062037at2759"/>
<keyword evidence="1" id="KW-0175">Coiled coil</keyword>
<dbReference type="AlphaFoldDB" id="E2AYG1"/>
<protein>
    <submittedName>
        <fullName evidence="2">Uncharacterized protein</fullName>
    </submittedName>
</protein>
<gene>
    <name evidence="2" type="ORF">EAG_11732</name>
</gene>
<evidence type="ECO:0000313" key="3">
    <source>
        <dbReference type="Proteomes" id="UP000000311"/>
    </source>
</evidence>
<sequence>MNTDLQKKRELRDKVKSLQQELTRVFTTNKSLSEERIKRKELEKQLINCESEKIILQNQLLDMQTSVCKCASSKISVEKQDSLKVQDCPKVKFNEIINKSEVDALKLKKNDSCIIIEDSIEMTPLNIKSQGFFSMKDHGIKRERSNTNLKVPSILAKKSKFNAPSQKTNSGNDMTFDGFGGHAKYDKYPNPISSSHIKKMKKK</sequence>
<feature type="coiled-coil region" evidence="1">
    <location>
        <begin position="1"/>
        <end position="59"/>
    </location>
</feature>
<dbReference type="InParanoid" id="E2AYG1"/>
<reference evidence="2 3" key="1">
    <citation type="journal article" date="2010" name="Science">
        <title>Genomic comparison of the ants Camponotus floridanus and Harpegnathos saltator.</title>
        <authorList>
            <person name="Bonasio R."/>
            <person name="Zhang G."/>
            <person name="Ye C."/>
            <person name="Mutti N.S."/>
            <person name="Fang X."/>
            <person name="Qin N."/>
            <person name="Donahue G."/>
            <person name="Yang P."/>
            <person name="Li Q."/>
            <person name="Li C."/>
            <person name="Zhang P."/>
            <person name="Huang Z."/>
            <person name="Berger S.L."/>
            <person name="Reinberg D."/>
            <person name="Wang J."/>
            <person name="Liebig J."/>
        </authorList>
    </citation>
    <scope>NUCLEOTIDE SEQUENCE [LARGE SCALE GENOMIC DNA]</scope>
    <source>
        <strain evidence="3">C129</strain>
    </source>
</reference>
<evidence type="ECO:0000313" key="2">
    <source>
        <dbReference type="EMBL" id="EFN61496.1"/>
    </source>
</evidence>
<dbReference type="EMBL" id="GL443910">
    <property type="protein sequence ID" value="EFN61496.1"/>
    <property type="molecule type" value="Genomic_DNA"/>
</dbReference>
<accession>E2AYG1</accession>
<dbReference type="Proteomes" id="UP000000311">
    <property type="component" value="Unassembled WGS sequence"/>
</dbReference>
<organism evidence="3">
    <name type="scientific">Camponotus floridanus</name>
    <name type="common">Florida carpenter ant</name>
    <dbReference type="NCBI Taxonomy" id="104421"/>
    <lineage>
        <taxon>Eukaryota</taxon>
        <taxon>Metazoa</taxon>
        <taxon>Ecdysozoa</taxon>
        <taxon>Arthropoda</taxon>
        <taxon>Hexapoda</taxon>
        <taxon>Insecta</taxon>
        <taxon>Pterygota</taxon>
        <taxon>Neoptera</taxon>
        <taxon>Endopterygota</taxon>
        <taxon>Hymenoptera</taxon>
        <taxon>Apocrita</taxon>
        <taxon>Aculeata</taxon>
        <taxon>Formicoidea</taxon>
        <taxon>Formicidae</taxon>
        <taxon>Formicinae</taxon>
        <taxon>Camponotus</taxon>
    </lineage>
</organism>